<accession>A0A9P0VUM7</accession>
<reference evidence="2" key="1">
    <citation type="submission" date="2022-03" db="EMBL/GenBank/DDBJ databases">
        <authorList>
            <person name="Sayadi A."/>
        </authorList>
    </citation>
    <scope>NUCLEOTIDE SEQUENCE</scope>
</reference>
<keyword evidence="3" id="KW-1185">Reference proteome</keyword>
<dbReference type="EMBL" id="CAKOFQ010011977">
    <property type="protein sequence ID" value="CAH2021228.1"/>
    <property type="molecule type" value="Genomic_DNA"/>
</dbReference>
<feature type="signal peptide" evidence="1">
    <location>
        <begin position="1"/>
        <end position="20"/>
    </location>
</feature>
<dbReference type="AlphaFoldDB" id="A0A9P0VUM7"/>
<keyword evidence="1" id="KW-0732">Signal</keyword>
<proteinExistence type="predicted"/>
<dbReference type="OrthoDB" id="6760781at2759"/>
<evidence type="ECO:0000256" key="1">
    <source>
        <dbReference type="SAM" id="SignalP"/>
    </source>
</evidence>
<evidence type="ECO:0000313" key="3">
    <source>
        <dbReference type="Proteomes" id="UP001152888"/>
    </source>
</evidence>
<comment type="caution">
    <text evidence="2">The sequence shown here is derived from an EMBL/GenBank/DDBJ whole genome shotgun (WGS) entry which is preliminary data.</text>
</comment>
<evidence type="ECO:0000313" key="2">
    <source>
        <dbReference type="EMBL" id="CAH2021228.1"/>
    </source>
</evidence>
<organism evidence="2 3">
    <name type="scientific">Acanthoscelides obtectus</name>
    <name type="common">Bean weevil</name>
    <name type="synonym">Bruchus obtectus</name>
    <dbReference type="NCBI Taxonomy" id="200917"/>
    <lineage>
        <taxon>Eukaryota</taxon>
        <taxon>Metazoa</taxon>
        <taxon>Ecdysozoa</taxon>
        <taxon>Arthropoda</taxon>
        <taxon>Hexapoda</taxon>
        <taxon>Insecta</taxon>
        <taxon>Pterygota</taxon>
        <taxon>Neoptera</taxon>
        <taxon>Endopterygota</taxon>
        <taxon>Coleoptera</taxon>
        <taxon>Polyphaga</taxon>
        <taxon>Cucujiformia</taxon>
        <taxon>Chrysomeloidea</taxon>
        <taxon>Chrysomelidae</taxon>
        <taxon>Bruchinae</taxon>
        <taxon>Bruchini</taxon>
        <taxon>Acanthoscelides</taxon>
    </lineage>
</organism>
<sequence length="129" mass="14827">MWKLLATFCKSAILFMKSECDATMKWPTRSPPMPDRNGRPRRNHMCVTDGQLYKPDIVVHLEGARTGFCDIQVSWEGNNGLGQPWQRKRLVYGNDKFVEAAVFDGRAVRLNFAPYHRGPRHMAALQRAH</sequence>
<protein>
    <submittedName>
        <fullName evidence="2">Uncharacterized protein</fullName>
    </submittedName>
</protein>
<feature type="chain" id="PRO_5040474334" evidence="1">
    <location>
        <begin position="21"/>
        <end position="129"/>
    </location>
</feature>
<name>A0A9P0VUM7_ACAOB</name>
<dbReference type="Proteomes" id="UP001152888">
    <property type="component" value="Unassembled WGS sequence"/>
</dbReference>
<gene>
    <name evidence="2" type="ORF">ACAOBT_LOCUS38389</name>
</gene>